<dbReference type="Gene3D" id="3.30.1460.10">
    <property type="match status" value="1"/>
</dbReference>
<organism evidence="1 2">
    <name type="scientific">Shewanella surugensis</name>
    <dbReference type="NCBI Taxonomy" id="212020"/>
    <lineage>
        <taxon>Bacteria</taxon>
        <taxon>Pseudomonadati</taxon>
        <taxon>Pseudomonadota</taxon>
        <taxon>Gammaproteobacteria</taxon>
        <taxon>Alteromonadales</taxon>
        <taxon>Shewanellaceae</taxon>
        <taxon>Shewanella</taxon>
    </lineage>
</organism>
<dbReference type="NCBIfam" id="NF011857">
    <property type="entry name" value="PRK15329.1"/>
    <property type="match status" value="1"/>
</dbReference>
<accession>A0ABT0LIW4</accession>
<protein>
    <submittedName>
        <fullName evidence="1">Chaperone SicP</fullName>
    </submittedName>
</protein>
<dbReference type="Pfam" id="PF05932">
    <property type="entry name" value="CesT"/>
    <property type="match status" value="1"/>
</dbReference>
<dbReference type="EMBL" id="JAKIKS010000187">
    <property type="protein sequence ID" value="MCL1127651.1"/>
    <property type="molecule type" value="Genomic_DNA"/>
</dbReference>
<dbReference type="InterPro" id="IPR010261">
    <property type="entry name" value="Tir_chaperone"/>
</dbReference>
<keyword evidence="2" id="KW-1185">Reference proteome</keyword>
<evidence type="ECO:0000313" key="2">
    <source>
        <dbReference type="Proteomes" id="UP001203423"/>
    </source>
</evidence>
<dbReference type="RefSeq" id="WP_248943088.1">
    <property type="nucleotide sequence ID" value="NZ_JAKIKS010000187.1"/>
</dbReference>
<name>A0ABT0LIW4_9GAMM</name>
<comment type="caution">
    <text evidence="1">The sequence shown here is derived from an EMBL/GenBank/DDBJ whole genome shotgun (WGS) entry which is preliminary data.</text>
</comment>
<proteinExistence type="predicted"/>
<dbReference type="Proteomes" id="UP001203423">
    <property type="component" value="Unassembled WGS sequence"/>
</dbReference>
<reference evidence="1 2" key="1">
    <citation type="submission" date="2022-01" db="EMBL/GenBank/DDBJ databases">
        <title>Whole genome-based taxonomy of the Shewanellaceae.</title>
        <authorList>
            <person name="Martin-Rodriguez A.J."/>
        </authorList>
    </citation>
    <scope>NUCLEOTIDE SEQUENCE [LARGE SCALE GENOMIC DNA]</scope>
    <source>
        <strain evidence="1 2">DSM 17177</strain>
    </source>
</reference>
<gene>
    <name evidence="1" type="primary">sicP</name>
    <name evidence="1" type="ORF">L2764_25060</name>
</gene>
<evidence type="ECO:0000313" key="1">
    <source>
        <dbReference type="EMBL" id="MCL1127651.1"/>
    </source>
</evidence>
<dbReference type="SUPFAM" id="SSF69635">
    <property type="entry name" value="Type III secretory system chaperone-like"/>
    <property type="match status" value="1"/>
</dbReference>
<sequence>MESNKLLANLGQSLGLPLHFDTNEQCLLIMDESLIISIRKKETCWLFYCMLGEINTDISSPLWEWYSATNLFLLENQLGGLCYEKKTNTLLYIHSVDIPNTDEFIFNTLETIVDTYDGLLLKIKDTNLITQPI</sequence>